<dbReference type="SUPFAM" id="SSF55486">
    <property type="entry name" value="Metalloproteases ('zincins'), catalytic domain"/>
    <property type="match status" value="1"/>
</dbReference>
<dbReference type="InterPro" id="IPR024079">
    <property type="entry name" value="MetalloPept_cat_dom_sf"/>
</dbReference>
<dbReference type="GeneID" id="36555608"/>
<dbReference type="EMBL" id="MSFO01000008">
    <property type="protein sequence ID" value="PLB44991.1"/>
    <property type="molecule type" value="Genomic_DNA"/>
</dbReference>
<feature type="chain" id="PRO_5014189351" description="Zincin" evidence="1">
    <location>
        <begin position="26"/>
        <end position="316"/>
    </location>
</feature>
<dbReference type="Proteomes" id="UP000234275">
    <property type="component" value="Unassembled WGS sequence"/>
</dbReference>
<keyword evidence="3" id="KW-1185">Reference proteome</keyword>
<organism evidence="2 3">
    <name type="scientific">Aspergillus steynii IBT 23096</name>
    <dbReference type="NCBI Taxonomy" id="1392250"/>
    <lineage>
        <taxon>Eukaryota</taxon>
        <taxon>Fungi</taxon>
        <taxon>Dikarya</taxon>
        <taxon>Ascomycota</taxon>
        <taxon>Pezizomycotina</taxon>
        <taxon>Eurotiomycetes</taxon>
        <taxon>Eurotiomycetidae</taxon>
        <taxon>Eurotiales</taxon>
        <taxon>Aspergillaceae</taxon>
        <taxon>Aspergillus</taxon>
        <taxon>Aspergillus subgen. Circumdati</taxon>
    </lineage>
</organism>
<sequence length="316" mass="35305">MPFLSAFRSLPLILCIVLFALHVLADHTHHGHFGLDRATHRDLLSKRWLTIQPSDNNKLWPEATVKYTFDNSQAKKELEPILKQAMELWYCSGLPKTFKLEKANVLKALDKKKTLRIYYNTEGIMSTSNGIPNTSNGPVSHLSTRDDIGMMDPVANVAHEIGHMFGLLHEHQDAVYWGSGLEGDEPVFEFNCKNLKDYEDKTRGKSKDEIEGVDGICKSREAAASAGFSAAEYLPIRGNTVSPHKLSAGSEDVDWDSIMLYPSGAGGKQSTETSDNRAPVLLRRTKLNKDDDRLIQPVVRPSKKDVDALKKLYNIA</sequence>
<dbReference type="GO" id="GO:0008237">
    <property type="term" value="F:metallopeptidase activity"/>
    <property type="evidence" value="ECO:0007669"/>
    <property type="project" value="InterPro"/>
</dbReference>
<proteinExistence type="predicted"/>
<protein>
    <recommendedName>
        <fullName evidence="4">Zincin</fullName>
    </recommendedName>
</protein>
<dbReference type="AlphaFoldDB" id="A0A2I2FWI0"/>
<name>A0A2I2FWI0_9EURO</name>
<comment type="caution">
    <text evidence="2">The sequence shown here is derived from an EMBL/GenBank/DDBJ whole genome shotgun (WGS) entry which is preliminary data.</text>
</comment>
<feature type="signal peptide" evidence="1">
    <location>
        <begin position="1"/>
        <end position="25"/>
    </location>
</feature>
<accession>A0A2I2FWI0</accession>
<dbReference type="STRING" id="1392250.A0A2I2FWI0"/>
<keyword evidence="1" id="KW-0732">Signal</keyword>
<evidence type="ECO:0000313" key="2">
    <source>
        <dbReference type="EMBL" id="PLB44991.1"/>
    </source>
</evidence>
<gene>
    <name evidence="2" type="ORF">P170DRAFT_429707</name>
</gene>
<dbReference type="VEuPathDB" id="FungiDB:P170DRAFT_429707"/>
<evidence type="ECO:0000313" key="3">
    <source>
        <dbReference type="Proteomes" id="UP000234275"/>
    </source>
</evidence>
<dbReference type="Gene3D" id="3.40.390.10">
    <property type="entry name" value="Collagenase (Catalytic Domain)"/>
    <property type="match status" value="1"/>
</dbReference>
<reference evidence="2 3" key="1">
    <citation type="submission" date="2016-12" db="EMBL/GenBank/DDBJ databases">
        <title>The genomes of Aspergillus section Nigri reveals drivers in fungal speciation.</title>
        <authorList>
            <consortium name="DOE Joint Genome Institute"/>
            <person name="Vesth T.C."/>
            <person name="Nybo J."/>
            <person name="Theobald S."/>
            <person name="Brandl J."/>
            <person name="Frisvad J.C."/>
            <person name="Nielsen K.F."/>
            <person name="Lyhne E.K."/>
            <person name="Kogle M.E."/>
            <person name="Kuo A."/>
            <person name="Riley R."/>
            <person name="Clum A."/>
            <person name="Nolan M."/>
            <person name="Lipzen A."/>
            <person name="Salamov A."/>
            <person name="Henrissat B."/>
            <person name="Wiebenga A."/>
            <person name="De Vries R.P."/>
            <person name="Grigoriev I.V."/>
            <person name="Mortensen U.H."/>
            <person name="Andersen M.R."/>
            <person name="Baker S.E."/>
        </authorList>
    </citation>
    <scope>NUCLEOTIDE SEQUENCE [LARGE SCALE GENOMIC DNA]</scope>
    <source>
        <strain evidence="2 3">IBT 23096</strain>
    </source>
</reference>
<dbReference type="RefSeq" id="XP_024700293.1">
    <property type="nucleotide sequence ID" value="XM_024847909.1"/>
</dbReference>
<dbReference type="OrthoDB" id="291007at2759"/>
<evidence type="ECO:0000256" key="1">
    <source>
        <dbReference type="SAM" id="SignalP"/>
    </source>
</evidence>
<evidence type="ECO:0008006" key="4">
    <source>
        <dbReference type="Google" id="ProtNLM"/>
    </source>
</evidence>